<dbReference type="EMBL" id="JABAIA010000001">
    <property type="protein sequence ID" value="NLR62676.1"/>
    <property type="molecule type" value="Genomic_DNA"/>
</dbReference>
<dbReference type="PANTHER" id="PTHR40980">
    <property type="entry name" value="PLUG DOMAIN-CONTAINING PROTEIN"/>
    <property type="match status" value="1"/>
</dbReference>
<dbReference type="InterPro" id="IPR008969">
    <property type="entry name" value="CarboxyPept-like_regulatory"/>
</dbReference>
<dbReference type="GO" id="GO:0009279">
    <property type="term" value="C:cell outer membrane"/>
    <property type="evidence" value="ECO:0007669"/>
    <property type="project" value="UniProtKB-SubCell"/>
</dbReference>
<name>A0A847RHI5_9BACT</name>
<evidence type="ECO:0000313" key="6">
    <source>
        <dbReference type="EMBL" id="NLR62676.1"/>
    </source>
</evidence>
<evidence type="ECO:0000313" key="7">
    <source>
        <dbReference type="Proteomes" id="UP000570474"/>
    </source>
</evidence>
<organism evidence="6 7">
    <name type="scientific">Chitinophaga varians</name>
    <dbReference type="NCBI Taxonomy" id="2202339"/>
    <lineage>
        <taxon>Bacteria</taxon>
        <taxon>Pseudomonadati</taxon>
        <taxon>Bacteroidota</taxon>
        <taxon>Chitinophagia</taxon>
        <taxon>Chitinophagales</taxon>
        <taxon>Chitinophagaceae</taxon>
        <taxon>Chitinophaga</taxon>
    </lineage>
</organism>
<sequence length="807" mass="90576">MAAFTALFATGWGQGKVQLKGFVKDTASHPLEFAVVCLVDAGDTAKKKCVFSGTDGTIAFSGVSAGRYFLKTSYTGYMLSRTDVFAVSAGTGDTIVLPDIVLKQDAAKMLKEVSVTAQKPLIEKKIDRVVVNVENSVIAKGNTALEILQSAPGVAESKDGNLSLRGKEGTMVLINDKPTYLSAADLAELLRNTPGTNVHAIELITNPPAKYEAQGTGGIINIKMKTNKTLGFNGTVNAMGGYGKYYKWNTGVTVNFRTKKTNLSVNYITSGNQRFNDQTVERTNINKDLITRFDQEADRVRRIGYNHFNVSMEYFPNDRSTFRIFADGSFINATQTLYNNTRISRETGKPDSSYESVAPLKSDYGDYRYGASYEYKLDTTGSTLGLDFNAGRFDSREVTQYNNAYYLPDRKPLRQADTLRISSPVKIDIYSFNTDYSRPWLDRKHVLDAGMKVTYIKTNNNFGYDSLRNGTFFPTVFSNHFIYRENVNAGYVNYNFKGDKTAIQAGLRVEQTNSEGISPDAGEGVKRHYIDFFPSAFIDRKLSAVSTLNLAYSRRIDRPSYEDLNPFVYFLDQFTFSQGNPYLKPQYSNSFELNYTLLDTYNASVSYVRVGQVMSEVVKTDPVSKTLVFSFDNLAREDIFSFALTLPVSITPWWSGLVFFNANLNHIATPDFDGVPLDARRASYNFNVNQTINIDKATKCEVTFGYQSPYITGTVFYNKPQYGLDFGVSRTINRHFSASLSVKDILYTRARYFTSLLPNQQYQYHQRLETRIARLTLTYKFGNSKIPKAKNNSSASEKEMNRIKGAN</sequence>
<dbReference type="RefSeq" id="WP_168868731.1">
    <property type="nucleotide sequence ID" value="NZ_JABAIA010000001.1"/>
</dbReference>
<dbReference type="InterPro" id="IPR041700">
    <property type="entry name" value="OMP_b-brl_3"/>
</dbReference>
<keyword evidence="7" id="KW-1185">Reference proteome</keyword>
<protein>
    <submittedName>
        <fullName evidence="6">TonB-dependent receptor</fullName>
    </submittedName>
</protein>
<proteinExistence type="predicted"/>
<evidence type="ECO:0000259" key="5">
    <source>
        <dbReference type="Pfam" id="PF14905"/>
    </source>
</evidence>
<dbReference type="Pfam" id="PF13620">
    <property type="entry name" value="CarboxypepD_reg"/>
    <property type="match status" value="1"/>
</dbReference>
<keyword evidence="3" id="KW-0998">Cell outer membrane</keyword>
<keyword evidence="2" id="KW-0472">Membrane</keyword>
<dbReference type="InterPro" id="IPR036942">
    <property type="entry name" value="Beta-barrel_TonB_sf"/>
</dbReference>
<feature type="domain" description="Outer membrane protein beta-barrel" evidence="5">
    <location>
        <begin position="376"/>
        <end position="779"/>
    </location>
</feature>
<evidence type="ECO:0000256" key="3">
    <source>
        <dbReference type="ARBA" id="ARBA00023237"/>
    </source>
</evidence>
<evidence type="ECO:0000256" key="4">
    <source>
        <dbReference type="SAM" id="MobiDB-lite"/>
    </source>
</evidence>
<gene>
    <name evidence="6" type="ORF">HGH92_00035</name>
</gene>
<dbReference type="SUPFAM" id="SSF49464">
    <property type="entry name" value="Carboxypeptidase regulatory domain-like"/>
    <property type="match status" value="1"/>
</dbReference>
<dbReference type="SUPFAM" id="SSF56935">
    <property type="entry name" value="Porins"/>
    <property type="match status" value="1"/>
</dbReference>
<reference evidence="6 7" key="1">
    <citation type="submission" date="2020-04" db="EMBL/GenBank/DDBJ databases">
        <authorList>
            <person name="Yin C."/>
        </authorList>
    </citation>
    <scope>NUCLEOTIDE SEQUENCE [LARGE SCALE GENOMIC DNA]</scope>
    <source>
        <strain evidence="6 7">Ae27</strain>
    </source>
</reference>
<comment type="caution">
    <text evidence="6">The sequence shown here is derived from an EMBL/GenBank/DDBJ whole genome shotgun (WGS) entry which is preliminary data.</text>
</comment>
<dbReference type="AlphaFoldDB" id="A0A847RHI5"/>
<dbReference type="Gene3D" id="2.40.170.20">
    <property type="entry name" value="TonB-dependent receptor, beta-barrel domain"/>
    <property type="match status" value="1"/>
</dbReference>
<evidence type="ECO:0000256" key="1">
    <source>
        <dbReference type="ARBA" id="ARBA00004442"/>
    </source>
</evidence>
<keyword evidence="6" id="KW-0675">Receptor</keyword>
<dbReference type="Pfam" id="PF14905">
    <property type="entry name" value="OMP_b-brl_3"/>
    <property type="match status" value="1"/>
</dbReference>
<dbReference type="PANTHER" id="PTHR40980:SF4">
    <property type="entry name" value="TONB-DEPENDENT RECEPTOR-LIKE BETA-BARREL DOMAIN-CONTAINING PROTEIN"/>
    <property type="match status" value="1"/>
</dbReference>
<evidence type="ECO:0000256" key="2">
    <source>
        <dbReference type="ARBA" id="ARBA00023136"/>
    </source>
</evidence>
<feature type="compositionally biased region" description="Basic and acidic residues" evidence="4">
    <location>
        <begin position="796"/>
        <end position="807"/>
    </location>
</feature>
<comment type="subcellular location">
    <subcellularLocation>
        <location evidence="1">Cell outer membrane</location>
    </subcellularLocation>
</comment>
<dbReference type="Proteomes" id="UP000570474">
    <property type="component" value="Unassembled WGS sequence"/>
</dbReference>
<feature type="region of interest" description="Disordered" evidence="4">
    <location>
        <begin position="788"/>
        <end position="807"/>
    </location>
</feature>
<accession>A0A847RHI5</accession>